<dbReference type="InterPro" id="IPR029058">
    <property type="entry name" value="AB_hydrolase_fold"/>
</dbReference>
<feature type="domain" description="BD-FAE-like" evidence="3">
    <location>
        <begin position="94"/>
        <end position="281"/>
    </location>
</feature>
<dbReference type="InterPro" id="IPR050300">
    <property type="entry name" value="GDXG_lipolytic_enzyme"/>
</dbReference>
<keyword evidence="5" id="KW-1185">Reference proteome</keyword>
<dbReference type="InterPro" id="IPR049492">
    <property type="entry name" value="BD-FAE-like_dom"/>
</dbReference>
<evidence type="ECO:0000313" key="4">
    <source>
        <dbReference type="EMBL" id="MDO7836619.1"/>
    </source>
</evidence>
<evidence type="ECO:0000259" key="3">
    <source>
        <dbReference type="Pfam" id="PF20434"/>
    </source>
</evidence>
<feature type="chain" id="PRO_5045254940" evidence="2">
    <location>
        <begin position="27"/>
        <end position="325"/>
    </location>
</feature>
<dbReference type="PANTHER" id="PTHR48081:SF6">
    <property type="entry name" value="PEPTIDASE S9 PROLYL OLIGOPEPTIDASE CATALYTIC DOMAIN-CONTAINING PROTEIN"/>
    <property type="match status" value="1"/>
</dbReference>
<dbReference type="Gene3D" id="3.40.50.1820">
    <property type="entry name" value="alpha/beta hydrolase"/>
    <property type="match status" value="1"/>
</dbReference>
<accession>A0ABT8ZRP0</accession>
<organism evidence="4 5">
    <name type="scientific">Sphingobium cyanobacteriorum</name>
    <dbReference type="NCBI Taxonomy" id="3063954"/>
    <lineage>
        <taxon>Bacteria</taxon>
        <taxon>Pseudomonadati</taxon>
        <taxon>Pseudomonadota</taxon>
        <taxon>Alphaproteobacteria</taxon>
        <taxon>Sphingomonadales</taxon>
        <taxon>Sphingomonadaceae</taxon>
        <taxon>Sphingobium</taxon>
    </lineage>
</organism>
<comment type="caution">
    <text evidence="4">The sequence shown here is derived from an EMBL/GenBank/DDBJ whole genome shotgun (WGS) entry which is preliminary data.</text>
</comment>
<reference evidence="4" key="1">
    <citation type="submission" date="2023-07" db="EMBL/GenBank/DDBJ databases">
        <title>Bacterial whole genome sequence for Sphingobium sp. HBC34.</title>
        <authorList>
            <person name="Le V."/>
            <person name="Ko S.-R."/>
            <person name="Ahn C.-Y."/>
            <person name="Oh H.-M."/>
        </authorList>
    </citation>
    <scope>NUCLEOTIDE SEQUENCE</scope>
    <source>
        <strain evidence="4">HBC34</strain>
    </source>
</reference>
<dbReference type="RefSeq" id="WP_304537039.1">
    <property type="nucleotide sequence ID" value="NZ_JAUQOM010000010.1"/>
</dbReference>
<dbReference type="GO" id="GO:0016787">
    <property type="term" value="F:hydrolase activity"/>
    <property type="evidence" value="ECO:0007669"/>
    <property type="project" value="UniProtKB-KW"/>
</dbReference>
<protein>
    <submittedName>
        <fullName evidence="4">Alpha/beta hydrolase</fullName>
    </submittedName>
</protein>
<dbReference type="PANTHER" id="PTHR48081">
    <property type="entry name" value="AB HYDROLASE SUPERFAMILY PROTEIN C4A8.06C"/>
    <property type="match status" value="1"/>
</dbReference>
<dbReference type="EMBL" id="JAUQOM010000010">
    <property type="protein sequence ID" value="MDO7836619.1"/>
    <property type="molecule type" value="Genomic_DNA"/>
</dbReference>
<keyword evidence="1 4" id="KW-0378">Hydrolase</keyword>
<gene>
    <name evidence="4" type="ORF">Q4610_16355</name>
</gene>
<evidence type="ECO:0000313" key="5">
    <source>
        <dbReference type="Proteomes" id="UP001176471"/>
    </source>
</evidence>
<dbReference type="Pfam" id="PF20434">
    <property type="entry name" value="BD-FAE"/>
    <property type="match status" value="1"/>
</dbReference>
<dbReference type="Proteomes" id="UP001176471">
    <property type="component" value="Unassembled WGS sequence"/>
</dbReference>
<sequence>MTFSLDRRHALLGAAATLLSATSVTARDALKMPDGAGPLTPGWLAAPTIRLWRGLPPGGPAHIPSKPASWGPSFARGVSDPELRVFVPRTPNGRAMLIIPGGGYTALSLRGEGSDIADALTAAGYTAFVLVYRLPDEGWQKRADVPLQDAQRAIRHVRSLAGRYGYAAETVGVLGFSAGGHLAASLLTGFAERVYTPRDQIDSLSARPHIAGLIYPVTTLQAPYGLPFVTDALLGPAAPPQLIRQRSPLDHVAQDTPPAFLAHAFDDQTVPYQNSVLFADAMKAASRPVELHLFEEGGHGFGVGPSNAPAGQWMNLFTSFLDRHY</sequence>
<name>A0ABT8ZRP0_9SPHN</name>
<proteinExistence type="predicted"/>
<evidence type="ECO:0000256" key="1">
    <source>
        <dbReference type="ARBA" id="ARBA00022801"/>
    </source>
</evidence>
<evidence type="ECO:0000256" key="2">
    <source>
        <dbReference type="SAM" id="SignalP"/>
    </source>
</evidence>
<feature type="signal peptide" evidence="2">
    <location>
        <begin position="1"/>
        <end position="26"/>
    </location>
</feature>
<dbReference type="SUPFAM" id="SSF53474">
    <property type="entry name" value="alpha/beta-Hydrolases"/>
    <property type="match status" value="1"/>
</dbReference>
<keyword evidence="2" id="KW-0732">Signal</keyword>